<proteinExistence type="predicted"/>
<protein>
    <recommendedName>
        <fullName evidence="1">Endonuclease/exonuclease/phosphatase domain-containing protein</fullName>
    </recommendedName>
</protein>
<accession>A0A1D6JUA0</accession>
<dbReference type="OMA" id="HNIDICI"/>
<dbReference type="SMR" id="A0A1D6JUA0"/>
<dbReference type="EMBL" id="CM007647">
    <property type="protein sequence ID" value="ONL95396.1"/>
    <property type="molecule type" value="Genomic_DNA"/>
</dbReference>
<feature type="domain" description="Endonuclease/exonuclease/phosphatase" evidence="1">
    <location>
        <begin position="136"/>
        <end position="341"/>
    </location>
</feature>
<dbReference type="PANTHER" id="PTHR33710:SF72">
    <property type="entry name" value="OS04G0204200 PROTEIN"/>
    <property type="match status" value="1"/>
</dbReference>
<dbReference type="Gene3D" id="3.60.10.10">
    <property type="entry name" value="Endonuclease/exonuclease/phosphatase"/>
    <property type="match status" value="1"/>
</dbReference>
<dbReference type="InParanoid" id="A0A1D6JUA0"/>
<evidence type="ECO:0000259" key="1">
    <source>
        <dbReference type="Pfam" id="PF03372"/>
    </source>
</evidence>
<dbReference type="PANTHER" id="PTHR33710">
    <property type="entry name" value="BNAC02G09200D PROTEIN"/>
    <property type="match status" value="1"/>
</dbReference>
<gene>
    <name evidence="2" type="ORF">ZEAMMB73_Zm00001d028302</name>
</gene>
<feature type="non-terminal residue" evidence="2">
    <location>
        <position position="381"/>
    </location>
</feature>
<dbReference type="STRING" id="4577.A0A1D6JUA0"/>
<organism evidence="2">
    <name type="scientific">Zea mays</name>
    <name type="common">Maize</name>
    <dbReference type="NCBI Taxonomy" id="4577"/>
    <lineage>
        <taxon>Eukaryota</taxon>
        <taxon>Viridiplantae</taxon>
        <taxon>Streptophyta</taxon>
        <taxon>Embryophyta</taxon>
        <taxon>Tracheophyta</taxon>
        <taxon>Spermatophyta</taxon>
        <taxon>Magnoliopsida</taxon>
        <taxon>Liliopsida</taxon>
        <taxon>Poales</taxon>
        <taxon>Poaceae</taxon>
        <taxon>PACMAD clade</taxon>
        <taxon>Panicoideae</taxon>
        <taxon>Andropogonodae</taxon>
        <taxon>Andropogoneae</taxon>
        <taxon>Tripsacinae</taxon>
        <taxon>Zea</taxon>
    </lineage>
</organism>
<dbReference type="InterPro" id="IPR005135">
    <property type="entry name" value="Endo/exonuclease/phosphatase"/>
</dbReference>
<sequence>MPMSIHPSRARCSRDRSPCCCFLTIRRWSPPPNITVAGRHGAPPSPSVLPARQHDATMPPADALRDDDPRKHSLRWRSDNTLISSSMSHDMWLTNYICLLYIGVRIMMQTTTTGVLIATLMRFSLRYYVRLVICSLKELIRKERIDFIGIQETNKKSFDDSWLQSISGNRNFAWFWSPAKGRSGGLLVGLDADVFDIRQVDKGDFMIKVLVAHKESGFIWNFINVYGAAQNDYKQFFLTELASFCSNCKYPMLIGGDFNILRKDSDKNKPGGTNCWSSLFNSIIDVNSLIELDLSGRRYTWSNNREPPTFEKLDKFLASPEWVLQFKNVVVTGLDRTLSDHVPLYLKTESNVSPKRDFRYELCWKFRPDFKEFVCKSWSLP</sequence>
<dbReference type="GO" id="GO:0003824">
    <property type="term" value="F:catalytic activity"/>
    <property type="evidence" value="ECO:0007669"/>
    <property type="project" value="InterPro"/>
</dbReference>
<name>A0A1D6JUA0_MAIZE</name>
<dbReference type="Pfam" id="PF03372">
    <property type="entry name" value="Exo_endo_phos"/>
    <property type="match status" value="1"/>
</dbReference>
<dbReference type="SUPFAM" id="SSF56219">
    <property type="entry name" value="DNase I-like"/>
    <property type="match status" value="1"/>
</dbReference>
<evidence type="ECO:0000313" key="2">
    <source>
        <dbReference type="EMBL" id="ONL95396.1"/>
    </source>
</evidence>
<reference evidence="2" key="1">
    <citation type="submission" date="2015-12" db="EMBL/GenBank/DDBJ databases">
        <title>Update maize B73 reference genome by single molecule sequencing technologies.</title>
        <authorList>
            <consortium name="Maize Genome Sequencing Project"/>
            <person name="Ware D."/>
        </authorList>
    </citation>
    <scope>NUCLEOTIDE SEQUENCE [LARGE SCALE GENOMIC DNA]</scope>
    <source>
        <tissue evidence="2">Seedling</tissue>
    </source>
</reference>
<dbReference type="AlphaFoldDB" id="A0A1D6JUA0"/>
<dbReference type="InterPro" id="IPR036691">
    <property type="entry name" value="Endo/exonu/phosph_ase_sf"/>
</dbReference>